<comment type="cofactor">
    <cofactor evidence="2">
        <name>Mg(2+)</name>
        <dbReference type="ChEBI" id="CHEBI:18420"/>
    </cofactor>
</comment>
<dbReference type="PANTHER" id="PTHR10169:SF38">
    <property type="entry name" value="DNA TOPOISOMERASE 2"/>
    <property type="match status" value="1"/>
</dbReference>
<evidence type="ECO:0000256" key="8">
    <source>
        <dbReference type="ARBA" id="ARBA00023235"/>
    </source>
</evidence>
<evidence type="ECO:0000256" key="5">
    <source>
        <dbReference type="ARBA" id="ARBA00022840"/>
    </source>
</evidence>
<gene>
    <name evidence="11" type="ORF">Sango_0180000</name>
</gene>
<reference evidence="11" key="1">
    <citation type="submission" date="2020-06" db="EMBL/GenBank/DDBJ databases">
        <authorList>
            <person name="Li T."/>
            <person name="Hu X."/>
            <person name="Zhang T."/>
            <person name="Song X."/>
            <person name="Zhang H."/>
            <person name="Dai N."/>
            <person name="Sheng W."/>
            <person name="Hou X."/>
            <person name="Wei L."/>
        </authorList>
    </citation>
    <scope>NUCLEOTIDE SEQUENCE</scope>
    <source>
        <strain evidence="11">K16</strain>
        <tissue evidence="11">Leaf</tissue>
    </source>
</reference>
<sequence length="272" mass="30578">MNLSLQRVLLANLENDMLKCENKCRFIQCVVEGSIIVSNRRRADLFLELKEKGFTPFPKKKTAAELAIAGSLDESEETEENTSANDYDYLLSLAIGTLTAEKIQELRAERDKLMQEVEDLKSATVKNKTKVRKNGRRKEKDNGTVNISRPVQKNPRKNNKKATNKESQMEVSDNTVAEAGNAGEIKKPKGRAAAKKKAPAEKVTTVADENDDEEISDLRHRLAAYNFDSSPDRPQVLVIQKWVPVLEHTSLSRSSIGKKEPLSTEFTKIMDF</sequence>
<proteinExistence type="predicted"/>
<dbReference type="SUPFAM" id="SSF56719">
    <property type="entry name" value="Type II DNA topoisomerase"/>
    <property type="match status" value="1"/>
</dbReference>
<dbReference type="Pfam" id="PF00521">
    <property type="entry name" value="DNA_topoisoIV"/>
    <property type="match status" value="1"/>
</dbReference>
<evidence type="ECO:0000256" key="2">
    <source>
        <dbReference type="ARBA" id="ARBA00001946"/>
    </source>
</evidence>
<dbReference type="GO" id="GO:0006265">
    <property type="term" value="P:DNA topological change"/>
    <property type="evidence" value="ECO:0007669"/>
    <property type="project" value="InterPro"/>
</dbReference>
<evidence type="ECO:0000256" key="3">
    <source>
        <dbReference type="ARBA" id="ARBA00012895"/>
    </source>
</evidence>
<dbReference type="GO" id="GO:0000712">
    <property type="term" value="P:resolution of meiotic recombination intermediates"/>
    <property type="evidence" value="ECO:0007669"/>
    <property type="project" value="TreeGrafter"/>
</dbReference>
<keyword evidence="6" id="KW-0799">Topoisomerase</keyword>
<dbReference type="PANTHER" id="PTHR10169">
    <property type="entry name" value="DNA TOPOISOMERASE/GYRASE"/>
    <property type="match status" value="1"/>
</dbReference>
<dbReference type="GO" id="GO:0003918">
    <property type="term" value="F:DNA topoisomerase type II (double strand cut, ATP-hydrolyzing) activity"/>
    <property type="evidence" value="ECO:0007669"/>
    <property type="project" value="UniProtKB-EC"/>
</dbReference>
<evidence type="ECO:0000313" key="11">
    <source>
        <dbReference type="EMBL" id="KAK4411070.1"/>
    </source>
</evidence>
<comment type="caution">
    <text evidence="11">The sequence shown here is derived from an EMBL/GenBank/DDBJ whole genome shotgun (WGS) entry which is preliminary data.</text>
</comment>
<evidence type="ECO:0000256" key="4">
    <source>
        <dbReference type="ARBA" id="ARBA00022741"/>
    </source>
</evidence>
<evidence type="ECO:0000259" key="10">
    <source>
        <dbReference type="Pfam" id="PF00521"/>
    </source>
</evidence>
<keyword evidence="7" id="KW-0238">DNA-binding</keyword>
<feature type="compositionally biased region" description="Basic residues" evidence="9">
    <location>
        <begin position="127"/>
        <end position="137"/>
    </location>
</feature>
<evidence type="ECO:0000256" key="9">
    <source>
        <dbReference type="SAM" id="MobiDB-lite"/>
    </source>
</evidence>
<dbReference type="GO" id="GO:0003677">
    <property type="term" value="F:DNA binding"/>
    <property type="evidence" value="ECO:0007669"/>
    <property type="project" value="UniProtKB-KW"/>
</dbReference>
<feature type="compositionally biased region" description="Basic residues" evidence="9">
    <location>
        <begin position="188"/>
        <end position="197"/>
    </location>
</feature>
<dbReference type="GO" id="GO:0005524">
    <property type="term" value="F:ATP binding"/>
    <property type="evidence" value="ECO:0007669"/>
    <property type="project" value="UniProtKB-KW"/>
</dbReference>
<protein>
    <recommendedName>
        <fullName evidence="3">DNA topoisomerase (ATP-hydrolyzing)</fullName>
        <ecNumber evidence="3">5.6.2.2</ecNumber>
    </recommendedName>
</protein>
<evidence type="ECO:0000313" key="12">
    <source>
        <dbReference type="Proteomes" id="UP001289374"/>
    </source>
</evidence>
<comment type="catalytic activity">
    <reaction evidence="1">
        <text>ATP-dependent breakage, passage and rejoining of double-stranded DNA.</text>
        <dbReference type="EC" id="5.6.2.2"/>
    </reaction>
</comment>
<name>A0AAE1XFT9_9LAMI</name>
<dbReference type="InterPro" id="IPR013760">
    <property type="entry name" value="Topo_IIA-like_dom_sf"/>
</dbReference>
<keyword evidence="12" id="KW-1185">Reference proteome</keyword>
<accession>A0AAE1XFT9</accession>
<dbReference type="GO" id="GO:0005634">
    <property type="term" value="C:nucleus"/>
    <property type="evidence" value="ECO:0007669"/>
    <property type="project" value="TreeGrafter"/>
</dbReference>
<keyword evidence="5" id="KW-0067">ATP-binding</keyword>
<dbReference type="InterPro" id="IPR002205">
    <property type="entry name" value="Topo_IIA_dom_A"/>
</dbReference>
<keyword evidence="8" id="KW-0413">Isomerase</keyword>
<reference evidence="11" key="2">
    <citation type="journal article" date="2024" name="Plant">
        <title>Genomic evolution and insights into agronomic trait innovations of Sesamum species.</title>
        <authorList>
            <person name="Miao H."/>
            <person name="Wang L."/>
            <person name="Qu L."/>
            <person name="Liu H."/>
            <person name="Sun Y."/>
            <person name="Le M."/>
            <person name="Wang Q."/>
            <person name="Wei S."/>
            <person name="Zheng Y."/>
            <person name="Lin W."/>
            <person name="Duan Y."/>
            <person name="Cao H."/>
            <person name="Xiong S."/>
            <person name="Wang X."/>
            <person name="Wei L."/>
            <person name="Li C."/>
            <person name="Ma Q."/>
            <person name="Ju M."/>
            <person name="Zhao R."/>
            <person name="Li G."/>
            <person name="Mu C."/>
            <person name="Tian Q."/>
            <person name="Mei H."/>
            <person name="Zhang T."/>
            <person name="Gao T."/>
            <person name="Zhang H."/>
        </authorList>
    </citation>
    <scope>NUCLEOTIDE SEQUENCE</scope>
    <source>
        <strain evidence="11">K16</strain>
    </source>
</reference>
<dbReference type="Proteomes" id="UP001289374">
    <property type="component" value="Unassembled WGS sequence"/>
</dbReference>
<feature type="domain" description="Topo IIA-type catalytic" evidence="10">
    <location>
        <begin position="14"/>
        <end position="128"/>
    </location>
</feature>
<dbReference type="InterPro" id="IPR050634">
    <property type="entry name" value="DNA_Topoisomerase_II"/>
</dbReference>
<dbReference type="AlphaFoldDB" id="A0AAE1XFT9"/>
<feature type="region of interest" description="Disordered" evidence="9">
    <location>
        <begin position="124"/>
        <end position="198"/>
    </location>
</feature>
<dbReference type="EMBL" id="JACGWL010000001">
    <property type="protein sequence ID" value="KAK4411070.1"/>
    <property type="molecule type" value="Genomic_DNA"/>
</dbReference>
<evidence type="ECO:0000256" key="6">
    <source>
        <dbReference type="ARBA" id="ARBA00023029"/>
    </source>
</evidence>
<dbReference type="GO" id="GO:0000819">
    <property type="term" value="P:sister chromatid segregation"/>
    <property type="evidence" value="ECO:0007669"/>
    <property type="project" value="TreeGrafter"/>
</dbReference>
<organism evidence="11 12">
    <name type="scientific">Sesamum angolense</name>
    <dbReference type="NCBI Taxonomy" id="2727404"/>
    <lineage>
        <taxon>Eukaryota</taxon>
        <taxon>Viridiplantae</taxon>
        <taxon>Streptophyta</taxon>
        <taxon>Embryophyta</taxon>
        <taxon>Tracheophyta</taxon>
        <taxon>Spermatophyta</taxon>
        <taxon>Magnoliopsida</taxon>
        <taxon>eudicotyledons</taxon>
        <taxon>Gunneridae</taxon>
        <taxon>Pentapetalae</taxon>
        <taxon>asterids</taxon>
        <taxon>lamiids</taxon>
        <taxon>Lamiales</taxon>
        <taxon>Pedaliaceae</taxon>
        <taxon>Sesamum</taxon>
    </lineage>
</organism>
<dbReference type="EC" id="5.6.2.2" evidence="3"/>
<evidence type="ECO:0000256" key="1">
    <source>
        <dbReference type="ARBA" id="ARBA00000185"/>
    </source>
</evidence>
<keyword evidence="4" id="KW-0547">Nucleotide-binding</keyword>
<dbReference type="InterPro" id="IPR013757">
    <property type="entry name" value="Topo_IIA_A_a_sf"/>
</dbReference>
<dbReference type="Gene3D" id="1.10.268.10">
    <property type="entry name" value="Topoisomerase, domain 3"/>
    <property type="match status" value="1"/>
</dbReference>
<evidence type="ECO:0000256" key="7">
    <source>
        <dbReference type="ARBA" id="ARBA00023125"/>
    </source>
</evidence>